<gene>
    <name evidence="13" type="ORF">GCM10022224_077780</name>
</gene>
<dbReference type="EMBL" id="BAAAZP010000162">
    <property type="protein sequence ID" value="GAA3700320.1"/>
    <property type="molecule type" value="Genomic_DNA"/>
</dbReference>
<evidence type="ECO:0000256" key="1">
    <source>
        <dbReference type="ARBA" id="ARBA00000085"/>
    </source>
</evidence>
<keyword evidence="10" id="KW-0472">Membrane</keyword>
<dbReference type="SUPFAM" id="SSF55874">
    <property type="entry name" value="ATPase domain of HSP90 chaperone/DNA topoisomerase II/histidine kinase"/>
    <property type="match status" value="1"/>
</dbReference>
<evidence type="ECO:0000313" key="14">
    <source>
        <dbReference type="Proteomes" id="UP001500902"/>
    </source>
</evidence>
<evidence type="ECO:0000256" key="9">
    <source>
        <dbReference type="ARBA" id="ARBA00023012"/>
    </source>
</evidence>
<dbReference type="PROSITE" id="PS50885">
    <property type="entry name" value="HAMP"/>
    <property type="match status" value="1"/>
</dbReference>
<evidence type="ECO:0000256" key="4">
    <source>
        <dbReference type="ARBA" id="ARBA00022553"/>
    </source>
</evidence>
<dbReference type="InterPro" id="IPR036890">
    <property type="entry name" value="HATPase_C_sf"/>
</dbReference>
<feature type="domain" description="Histidine kinase" evidence="11">
    <location>
        <begin position="281"/>
        <end position="488"/>
    </location>
</feature>
<evidence type="ECO:0000259" key="12">
    <source>
        <dbReference type="PROSITE" id="PS50885"/>
    </source>
</evidence>
<protein>
    <recommendedName>
        <fullName evidence="3">histidine kinase</fullName>
        <ecNumber evidence="3">2.7.13.3</ecNumber>
    </recommendedName>
</protein>
<dbReference type="SMART" id="SM00387">
    <property type="entry name" value="HATPase_c"/>
    <property type="match status" value="1"/>
</dbReference>
<dbReference type="Pfam" id="PF00512">
    <property type="entry name" value="HisKA"/>
    <property type="match status" value="1"/>
</dbReference>
<organism evidence="13 14">
    <name type="scientific">Nonomuraea antimicrobica</name>
    <dbReference type="NCBI Taxonomy" id="561173"/>
    <lineage>
        <taxon>Bacteria</taxon>
        <taxon>Bacillati</taxon>
        <taxon>Actinomycetota</taxon>
        <taxon>Actinomycetes</taxon>
        <taxon>Streptosporangiales</taxon>
        <taxon>Streptosporangiaceae</taxon>
        <taxon>Nonomuraea</taxon>
    </lineage>
</organism>
<dbReference type="Gene3D" id="1.10.287.130">
    <property type="match status" value="1"/>
</dbReference>
<dbReference type="SMART" id="SM00388">
    <property type="entry name" value="HisKA"/>
    <property type="match status" value="1"/>
</dbReference>
<keyword evidence="14" id="KW-1185">Reference proteome</keyword>
<name>A0ABP7D3U2_9ACTN</name>
<dbReference type="InterPro" id="IPR003661">
    <property type="entry name" value="HisK_dim/P_dom"/>
</dbReference>
<dbReference type="Proteomes" id="UP001500902">
    <property type="component" value="Unassembled WGS sequence"/>
</dbReference>
<dbReference type="InterPro" id="IPR050428">
    <property type="entry name" value="TCS_sensor_his_kinase"/>
</dbReference>
<dbReference type="PROSITE" id="PS50109">
    <property type="entry name" value="HIS_KIN"/>
    <property type="match status" value="1"/>
</dbReference>
<dbReference type="InterPro" id="IPR004358">
    <property type="entry name" value="Sig_transdc_His_kin-like_C"/>
</dbReference>
<dbReference type="Gene3D" id="6.10.340.10">
    <property type="match status" value="1"/>
</dbReference>
<evidence type="ECO:0000256" key="2">
    <source>
        <dbReference type="ARBA" id="ARBA00004236"/>
    </source>
</evidence>
<dbReference type="RefSeq" id="WP_344889976.1">
    <property type="nucleotide sequence ID" value="NZ_BAAAZP010000162.1"/>
</dbReference>
<dbReference type="Pfam" id="PF00672">
    <property type="entry name" value="HAMP"/>
    <property type="match status" value="1"/>
</dbReference>
<dbReference type="EC" id="2.7.13.3" evidence="3"/>
<dbReference type="InterPro" id="IPR003660">
    <property type="entry name" value="HAMP_dom"/>
</dbReference>
<dbReference type="SUPFAM" id="SSF47384">
    <property type="entry name" value="Homodimeric domain of signal transducing histidine kinase"/>
    <property type="match status" value="1"/>
</dbReference>
<accession>A0ABP7D3U2</accession>
<evidence type="ECO:0000256" key="8">
    <source>
        <dbReference type="ARBA" id="ARBA00022989"/>
    </source>
</evidence>
<comment type="caution">
    <text evidence="13">The sequence shown here is derived from an EMBL/GenBank/DDBJ whole genome shotgun (WGS) entry which is preliminary data.</text>
</comment>
<keyword evidence="8" id="KW-1133">Transmembrane helix</keyword>
<dbReference type="PRINTS" id="PR00344">
    <property type="entry name" value="BCTRLSENSOR"/>
</dbReference>
<dbReference type="InterPro" id="IPR003594">
    <property type="entry name" value="HATPase_dom"/>
</dbReference>
<feature type="domain" description="HAMP" evidence="12">
    <location>
        <begin position="220"/>
        <end position="273"/>
    </location>
</feature>
<dbReference type="Pfam" id="PF02518">
    <property type="entry name" value="HATPase_c"/>
    <property type="match status" value="1"/>
</dbReference>
<dbReference type="CDD" id="cd06225">
    <property type="entry name" value="HAMP"/>
    <property type="match status" value="1"/>
</dbReference>
<keyword evidence="7" id="KW-0418">Kinase</keyword>
<dbReference type="InterPro" id="IPR005467">
    <property type="entry name" value="His_kinase_dom"/>
</dbReference>
<proteinExistence type="predicted"/>
<dbReference type="InterPro" id="IPR036097">
    <property type="entry name" value="HisK_dim/P_sf"/>
</dbReference>
<evidence type="ECO:0000256" key="6">
    <source>
        <dbReference type="ARBA" id="ARBA00022692"/>
    </source>
</evidence>
<evidence type="ECO:0000256" key="7">
    <source>
        <dbReference type="ARBA" id="ARBA00022777"/>
    </source>
</evidence>
<dbReference type="SUPFAM" id="SSF158472">
    <property type="entry name" value="HAMP domain-like"/>
    <property type="match status" value="1"/>
</dbReference>
<keyword evidence="5" id="KW-0808">Transferase</keyword>
<evidence type="ECO:0000256" key="5">
    <source>
        <dbReference type="ARBA" id="ARBA00022679"/>
    </source>
</evidence>
<comment type="subcellular location">
    <subcellularLocation>
        <location evidence="2">Cell membrane</location>
    </subcellularLocation>
</comment>
<sequence>MVDRLFPRSIRARLTAIATLAAAGVVAATAALTLATVPDSLHGVLVARVELAVRRVAGDVRDGQLPGVLEPPERVALLRVVSATGDVLASSGPSHPADARVTALRPRGLETVRTTEVEVTRDPAEPATRYLVMAMTVRTPAGPALAASATIGPPTVAHSTAGPVAGPATAQRAVAGPVTVYGAASLADVDRSLRWIHALVFLGTPLVPLVVGGLTWAAVRTALRPVERIRGGLAELTGRDLSRRVPVPDTGDEIAALAATTNHALDRLERSAETQRRFVADASHELRSPISALRTQIEVANAYPDETDWQVTGARVLAAADRLTGIIDELLMLARLDAGAPPQRRVVDLCRVVEDQVRRRADARVPIFLRACEVAPVLGSPVQLDRLLTNLLDNATRHAATRIDVEAAVRGSRVVVTVTDDGDGIPPQDRERVFERFTRLENARAKDNGGSGLGLSLSREIATAHGGTLTVADHDPGARFVAVLPLHDA</sequence>
<dbReference type="PANTHER" id="PTHR45436:SF5">
    <property type="entry name" value="SENSOR HISTIDINE KINASE TRCS"/>
    <property type="match status" value="1"/>
</dbReference>
<keyword evidence="6" id="KW-0812">Transmembrane</keyword>
<dbReference type="CDD" id="cd00082">
    <property type="entry name" value="HisKA"/>
    <property type="match status" value="1"/>
</dbReference>
<comment type="catalytic activity">
    <reaction evidence="1">
        <text>ATP + protein L-histidine = ADP + protein N-phospho-L-histidine.</text>
        <dbReference type="EC" id="2.7.13.3"/>
    </reaction>
</comment>
<keyword evidence="9" id="KW-0902">Two-component regulatory system</keyword>
<reference evidence="14" key="1">
    <citation type="journal article" date="2019" name="Int. J. Syst. Evol. Microbiol.">
        <title>The Global Catalogue of Microorganisms (GCM) 10K type strain sequencing project: providing services to taxonomists for standard genome sequencing and annotation.</title>
        <authorList>
            <consortium name="The Broad Institute Genomics Platform"/>
            <consortium name="The Broad Institute Genome Sequencing Center for Infectious Disease"/>
            <person name="Wu L."/>
            <person name="Ma J."/>
        </authorList>
    </citation>
    <scope>NUCLEOTIDE SEQUENCE [LARGE SCALE GENOMIC DNA]</scope>
    <source>
        <strain evidence="14">JCM 16904</strain>
    </source>
</reference>
<dbReference type="PANTHER" id="PTHR45436">
    <property type="entry name" value="SENSOR HISTIDINE KINASE YKOH"/>
    <property type="match status" value="1"/>
</dbReference>
<evidence type="ECO:0000256" key="10">
    <source>
        <dbReference type="ARBA" id="ARBA00023136"/>
    </source>
</evidence>
<dbReference type="CDD" id="cd00075">
    <property type="entry name" value="HATPase"/>
    <property type="match status" value="1"/>
</dbReference>
<dbReference type="Gene3D" id="3.30.565.10">
    <property type="entry name" value="Histidine kinase-like ATPase, C-terminal domain"/>
    <property type="match status" value="1"/>
</dbReference>
<keyword evidence="4" id="KW-0597">Phosphoprotein</keyword>
<dbReference type="SMART" id="SM00304">
    <property type="entry name" value="HAMP"/>
    <property type="match status" value="1"/>
</dbReference>
<evidence type="ECO:0000259" key="11">
    <source>
        <dbReference type="PROSITE" id="PS50109"/>
    </source>
</evidence>
<evidence type="ECO:0000256" key="3">
    <source>
        <dbReference type="ARBA" id="ARBA00012438"/>
    </source>
</evidence>
<evidence type="ECO:0000313" key="13">
    <source>
        <dbReference type="EMBL" id="GAA3700320.1"/>
    </source>
</evidence>